<dbReference type="Proteomes" id="UP001187192">
    <property type="component" value="Unassembled WGS sequence"/>
</dbReference>
<gene>
    <name evidence="1" type="ORF">TIFTF001_027157</name>
</gene>
<accession>A0AA88DMF9</accession>
<evidence type="ECO:0000313" key="2">
    <source>
        <dbReference type="Proteomes" id="UP001187192"/>
    </source>
</evidence>
<protein>
    <submittedName>
        <fullName evidence="1">Uncharacterized protein</fullName>
    </submittedName>
</protein>
<proteinExistence type="predicted"/>
<keyword evidence="2" id="KW-1185">Reference proteome</keyword>
<dbReference type="AlphaFoldDB" id="A0AA88DMF9"/>
<comment type="caution">
    <text evidence="1">The sequence shown here is derived from an EMBL/GenBank/DDBJ whole genome shotgun (WGS) entry which is preliminary data.</text>
</comment>
<organism evidence="1 2">
    <name type="scientific">Ficus carica</name>
    <name type="common">Common fig</name>
    <dbReference type="NCBI Taxonomy" id="3494"/>
    <lineage>
        <taxon>Eukaryota</taxon>
        <taxon>Viridiplantae</taxon>
        <taxon>Streptophyta</taxon>
        <taxon>Embryophyta</taxon>
        <taxon>Tracheophyta</taxon>
        <taxon>Spermatophyta</taxon>
        <taxon>Magnoliopsida</taxon>
        <taxon>eudicotyledons</taxon>
        <taxon>Gunneridae</taxon>
        <taxon>Pentapetalae</taxon>
        <taxon>rosids</taxon>
        <taxon>fabids</taxon>
        <taxon>Rosales</taxon>
        <taxon>Moraceae</taxon>
        <taxon>Ficeae</taxon>
        <taxon>Ficus</taxon>
    </lineage>
</organism>
<reference evidence="1" key="1">
    <citation type="submission" date="2023-07" db="EMBL/GenBank/DDBJ databases">
        <title>draft genome sequence of fig (Ficus carica).</title>
        <authorList>
            <person name="Takahashi T."/>
            <person name="Nishimura K."/>
        </authorList>
    </citation>
    <scope>NUCLEOTIDE SEQUENCE</scope>
</reference>
<evidence type="ECO:0000313" key="1">
    <source>
        <dbReference type="EMBL" id="GMN58044.1"/>
    </source>
</evidence>
<dbReference type="EMBL" id="BTGU01000075">
    <property type="protein sequence ID" value="GMN58044.1"/>
    <property type="molecule type" value="Genomic_DNA"/>
</dbReference>
<sequence length="48" mass="5433">METVNKVCRKAPQLAIVTTIFKIDEINTPDGEVKHLSDLDPRIPEEEV</sequence>
<name>A0AA88DMF9_FICCA</name>